<comment type="caution">
    <text evidence="1">The sequence shown here is derived from an EMBL/GenBank/DDBJ whole genome shotgun (WGS) entry which is preliminary data.</text>
</comment>
<protein>
    <submittedName>
        <fullName evidence="1">Uncharacterized protein</fullName>
    </submittedName>
</protein>
<dbReference type="EMBL" id="JANRMS010000336">
    <property type="protein sequence ID" value="KAJ3541711.1"/>
    <property type="molecule type" value="Genomic_DNA"/>
</dbReference>
<evidence type="ECO:0000313" key="1">
    <source>
        <dbReference type="EMBL" id="KAJ3541711.1"/>
    </source>
</evidence>
<proteinExistence type="predicted"/>
<evidence type="ECO:0000313" key="2">
    <source>
        <dbReference type="Proteomes" id="UP001148629"/>
    </source>
</evidence>
<organism evidence="1 2">
    <name type="scientific">Fusarium decemcellulare</name>
    <dbReference type="NCBI Taxonomy" id="57161"/>
    <lineage>
        <taxon>Eukaryota</taxon>
        <taxon>Fungi</taxon>
        <taxon>Dikarya</taxon>
        <taxon>Ascomycota</taxon>
        <taxon>Pezizomycotina</taxon>
        <taxon>Sordariomycetes</taxon>
        <taxon>Hypocreomycetidae</taxon>
        <taxon>Hypocreales</taxon>
        <taxon>Nectriaceae</taxon>
        <taxon>Fusarium</taxon>
        <taxon>Fusarium decemcellulare species complex</taxon>
    </lineage>
</organism>
<sequence>MSFKSDKVYLPDGCDHQLRSPCINLSPKFSPLAPEPCSPSVPPPDLYEPDLWMSQYSQSDTVDPLELHSVRWLSGTENSSHTPTHSLDHTEDHCPIEVTSREDCDTRTSIEAQTLQHSAEATPSQLGKRFSLSSVRILNKWLASHTHHPYPTVRDVEAIERQTGLRKQQILNWFANARRRKKFYPTTTSNLRSESSGASPRDIPSRRPSTPFVGQQTPLERWQNSPPEDEPSSVSDIARAISDVSIASPSRHASSSVTTFVSNGETSESSQSSHASACSHTSGRSCQSSGSTRRSIKKRRRVPKDRSVRTLARVCHPFQCTFCTETFKTKHTWQRHEKSLHLSLEQWECSPSGPSTLNQQSEQMCVYCGLVNPSDVHFETHNYDFCRKRDKDDRVFYRKDHLRQHLRLVHNCQFMELSMKEWKHQCEDVKSRCGFCDIGMTTWTERVNHLAEHFKEGKTMADWRGNWGFGTATLEMLENSMSPYLIHYEQNSPLPFTTQQAAPYSCTSAFDLIQLELGYFFSTYVDINQCAPPDRLLQLEACCIIFGAEFLQRPLQTNASSWLRDLLMGTEDIAEEARMRPMKNAARSRFTDLRINGKIDIFEDCQLETSLHQYVDVLQLLSLKIGDDELQREACSIVNHMPNASPMFINLLVELIYGSTIWLTSFRLRMGVPTVEASPRPTDIDAGSVVDFENLAGLADIQASDVGNQRTPANEDAIEPMNSSQPIGRCGVDVDTGTGKLISVNDGSIYRGLTRDLSRFVASAMSPINPTRRIPTDGELQFQARWIMYDSDDMWNQTPADNPDWLLEFKNGCGFF</sequence>
<dbReference type="Proteomes" id="UP001148629">
    <property type="component" value="Unassembled WGS sequence"/>
</dbReference>
<reference evidence="1" key="1">
    <citation type="submission" date="2022-08" db="EMBL/GenBank/DDBJ databases">
        <title>Genome Sequence of Fusarium decemcellulare.</title>
        <authorList>
            <person name="Buettner E."/>
        </authorList>
    </citation>
    <scope>NUCLEOTIDE SEQUENCE</scope>
    <source>
        <strain evidence="1">Babe19</strain>
    </source>
</reference>
<keyword evidence="2" id="KW-1185">Reference proteome</keyword>
<accession>A0ACC1SKS1</accession>
<name>A0ACC1SKS1_9HYPO</name>
<gene>
    <name evidence="1" type="ORF">NM208_g4481</name>
</gene>